<dbReference type="STRING" id="568069.A0A1J1J1I3"/>
<evidence type="ECO:0000313" key="6">
    <source>
        <dbReference type="Proteomes" id="UP000183832"/>
    </source>
</evidence>
<evidence type="ECO:0000313" key="5">
    <source>
        <dbReference type="EMBL" id="CRL06200.1"/>
    </source>
</evidence>
<proteinExistence type="inferred from homology"/>
<organism evidence="5 6">
    <name type="scientific">Clunio marinus</name>
    <dbReference type="NCBI Taxonomy" id="568069"/>
    <lineage>
        <taxon>Eukaryota</taxon>
        <taxon>Metazoa</taxon>
        <taxon>Ecdysozoa</taxon>
        <taxon>Arthropoda</taxon>
        <taxon>Hexapoda</taxon>
        <taxon>Insecta</taxon>
        <taxon>Pterygota</taxon>
        <taxon>Neoptera</taxon>
        <taxon>Endopterygota</taxon>
        <taxon>Diptera</taxon>
        <taxon>Nematocera</taxon>
        <taxon>Chironomoidea</taxon>
        <taxon>Chironomidae</taxon>
        <taxon>Clunio</taxon>
    </lineage>
</organism>
<dbReference type="PROSITE" id="PS50203">
    <property type="entry name" value="CALPAIN_CAT"/>
    <property type="match status" value="1"/>
</dbReference>
<dbReference type="Proteomes" id="UP000183832">
    <property type="component" value="Unassembled WGS sequence"/>
</dbReference>
<keyword evidence="6" id="KW-1185">Reference proteome</keyword>
<dbReference type="PANTHER" id="PTHR10183">
    <property type="entry name" value="CALPAIN"/>
    <property type="match status" value="1"/>
</dbReference>
<protein>
    <submittedName>
        <fullName evidence="5">CLUMA_CG019066, isoform A</fullName>
    </submittedName>
</protein>
<feature type="domain" description="Calpain catalytic" evidence="4">
    <location>
        <begin position="68"/>
        <end position="159"/>
    </location>
</feature>
<accession>A0A1J1J1I3</accession>
<dbReference type="AlphaFoldDB" id="A0A1J1J1I3"/>
<comment type="similarity">
    <text evidence="1">Belongs to the peptidase C2 family.</text>
</comment>
<dbReference type="OrthoDB" id="8092994at2759"/>
<reference evidence="5 6" key="1">
    <citation type="submission" date="2015-04" db="EMBL/GenBank/DDBJ databases">
        <authorList>
            <person name="Syromyatnikov M.Y."/>
            <person name="Popov V.N."/>
        </authorList>
    </citation>
    <scope>NUCLEOTIDE SEQUENCE [LARGE SCALE GENOMIC DNA]</scope>
</reference>
<evidence type="ECO:0000256" key="3">
    <source>
        <dbReference type="SAM" id="MobiDB-lite"/>
    </source>
</evidence>
<feature type="compositionally biased region" description="Polar residues" evidence="3">
    <location>
        <begin position="35"/>
        <end position="53"/>
    </location>
</feature>
<dbReference type="SUPFAM" id="SSF54001">
    <property type="entry name" value="Cysteine proteinases"/>
    <property type="match status" value="1"/>
</dbReference>
<feature type="region of interest" description="Disordered" evidence="3">
    <location>
        <begin position="35"/>
        <end position="55"/>
    </location>
</feature>
<dbReference type="GO" id="GO:0006508">
    <property type="term" value="P:proteolysis"/>
    <property type="evidence" value="ECO:0007669"/>
    <property type="project" value="InterPro"/>
</dbReference>
<evidence type="ECO:0000259" key="4">
    <source>
        <dbReference type="PROSITE" id="PS50203"/>
    </source>
</evidence>
<evidence type="ECO:0000256" key="1">
    <source>
        <dbReference type="ARBA" id="ARBA00007623"/>
    </source>
</evidence>
<dbReference type="GO" id="GO:0005737">
    <property type="term" value="C:cytoplasm"/>
    <property type="evidence" value="ECO:0007669"/>
    <property type="project" value="TreeGrafter"/>
</dbReference>
<name>A0A1J1J1I3_9DIPT</name>
<sequence length="159" mass="17490">GGALKYRNSISQYHPGNGYTNPCLQASVDQISTISRPRSSTDAMNPSSSSSVHGRQLNGVLSRGVNGLHEDLDFPPTPRTLTRKKNVVWMRPHEMCSDPLFRLNPSSGTLSSRELPEPYCKGDPSLLAALGSLSQMPRLLQRIAPPEQNFDSNYCGMFK</sequence>
<comment type="caution">
    <text evidence="2">Lacks conserved residue(s) required for the propagation of feature annotation.</text>
</comment>
<feature type="non-terminal residue" evidence="5">
    <location>
        <position position="1"/>
    </location>
</feature>
<dbReference type="Pfam" id="PF00648">
    <property type="entry name" value="Peptidase_C2"/>
    <property type="match status" value="1"/>
</dbReference>
<dbReference type="PANTHER" id="PTHR10183:SF424">
    <property type="entry name" value="CALPAIN-B-LIKE PROTEIN"/>
    <property type="match status" value="1"/>
</dbReference>
<dbReference type="InterPro" id="IPR001300">
    <property type="entry name" value="Peptidase_C2_calpain_cat"/>
</dbReference>
<gene>
    <name evidence="5" type="primary">similar to Calpain-11</name>
    <name evidence="5" type="ORF">CLUMA_CG019066</name>
</gene>
<dbReference type="EMBL" id="CVRI01000066">
    <property type="protein sequence ID" value="CRL06200.1"/>
    <property type="molecule type" value="Genomic_DNA"/>
</dbReference>
<feature type="non-terminal residue" evidence="5">
    <location>
        <position position="159"/>
    </location>
</feature>
<dbReference type="GO" id="GO:0004198">
    <property type="term" value="F:calcium-dependent cysteine-type endopeptidase activity"/>
    <property type="evidence" value="ECO:0007669"/>
    <property type="project" value="InterPro"/>
</dbReference>
<dbReference type="InterPro" id="IPR038765">
    <property type="entry name" value="Papain-like_cys_pep_sf"/>
</dbReference>
<dbReference type="InterPro" id="IPR022684">
    <property type="entry name" value="Calpain_cysteine_protease"/>
</dbReference>
<evidence type="ECO:0000256" key="2">
    <source>
        <dbReference type="PROSITE-ProRule" id="PRU00239"/>
    </source>
</evidence>